<dbReference type="InterPro" id="IPR031807">
    <property type="entry name" value="HicB-like"/>
</dbReference>
<evidence type="ECO:0000259" key="1">
    <source>
        <dbReference type="Pfam" id="PF15919"/>
    </source>
</evidence>
<evidence type="ECO:0000313" key="2">
    <source>
        <dbReference type="EMBL" id="AVP64126.1"/>
    </source>
</evidence>
<proteinExistence type="predicted"/>
<accession>A0AAU8YUI2</accession>
<dbReference type="Proteomes" id="UP000238070">
    <property type="component" value="Chromosome"/>
</dbReference>
<organism evidence="2 3">
    <name type="scientific">Clostridium botulinum</name>
    <dbReference type="NCBI Taxonomy" id="1491"/>
    <lineage>
        <taxon>Bacteria</taxon>
        <taxon>Bacillati</taxon>
        <taxon>Bacillota</taxon>
        <taxon>Clostridia</taxon>
        <taxon>Eubacteriales</taxon>
        <taxon>Clostridiaceae</taxon>
        <taxon>Clostridium</taxon>
    </lineage>
</organism>
<sequence>MYKENYIFPAIITKLAENDYNISFPNFEHIISYGENLENAYIMAEDALALEIFDLWDDKEEIPDPVDMNSLTLENDQTLILVKLNLKDILKKYDDKAVKKTLTIPSWLNKIAEENKVNFSQILKTGLMEHLNINEKR</sequence>
<dbReference type="AlphaFoldDB" id="A0AAU8YUI2"/>
<dbReference type="InterPro" id="IPR035069">
    <property type="entry name" value="TTHA1013/TTHA0281-like"/>
</dbReference>
<evidence type="ECO:0000313" key="3">
    <source>
        <dbReference type="Proteomes" id="UP000238070"/>
    </source>
</evidence>
<name>A0AAU8YUI2_CLOBO</name>
<feature type="domain" description="HicB-like antitoxin of toxin-antitoxin system" evidence="1">
    <location>
        <begin position="8"/>
        <end position="109"/>
    </location>
</feature>
<dbReference type="EMBL" id="CP027776">
    <property type="protein sequence ID" value="AVP64126.1"/>
    <property type="molecule type" value="Genomic_DNA"/>
</dbReference>
<reference evidence="2 3" key="1">
    <citation type="submission" date="2018-01" db="EMBL/GenBank/DDBJ databases">
        <title>Genetic Diversity of Clostridium botulinum in seafood.</title>
        <authorList>
            <person name="Athira V."/>
            <person name="Arun Jyothi P.V."/>
            <person name="Lalitha K.V."/>
            <person name="Joseph T.C."/>
        </authorList>
    </citation>
    <scope>NUCLEOTIDE SEQUENCE [LARGE SCALE GENOMIC DNA]</scope>
    <source>
        <strain evidence="2 3">Mfbjulcb5</strain>
    </source>
</reference>
<gene>
    <name evidence="2" type="ORF">C3B64_07595</name>
</gene>
<dbReference type="Pfam" id="PF15919">
    <property type="entry name" value="HicB_lk_antitox"/>
    <property type="match status" value="1"/>
</dbReference>
<dbReference type="Gene3D" id="3.30.160.250">
    <property type="match status" value="1"/>
</dbReference>
<protein>
    <submittedName>
        <fullName evidence="2">HicB family protein</fullName>
    </submittedName>
</protein>
<dbReference type="SUPFAM" id="SSF143100">
    <property type="entry name" value="TTHA1013/TTHA0281-like"/>
    <property type="match status" value="1"/>
</dbReference>